<dbReference type="SUPFAM" id="SSF51569">
    <property type="entry name" value="Aldolase"/>
    <property type="match status" value="1"/>
</dbReference>
<reference evidence="2 3" key="1">
    <citation type="submission" date="2021-03" db="EMBL/GenBank/DDBJ databases">
        <title>Caproiciproducens sp. nov. isolated from feces of cow.</title>
        <authorList>
            <person name="Choi J.-Y."/>
        </authorList>
    </citation>
    <scope>NUCLEOTIDE SEQUENCE [LARGE SCALE GENOMIC DNA]</scope>
    <source>
        <strain evidence="2 3">AGMB10547</strain>
    </source>
</reference>
<protein>
    <submittedName>
        <fullName evidence="2">Class II fructose-bisphosphate aldolase</fullName>
    </submittedName>
</protein>
<proteinExistence type="predicted"/>
<dbReference type="Gene3D" id="3.20.20.70">
    <property type="entry name" value="Aldolase class I"/>
    <property type="match status" value="1"/>
</dbReference>
<dbReference type="RefSeq" id="WP_219963892.1">
    <property type="nucleotide sequence ID" value="NZ_JAGFNZ010000001.1"/>
</dbReference>
<dbReference type="Pfam" id="PF01116">
    <property type="entry name" value="F_bP_aldolase"/>
    <property type="match status" value="1"/>
</dbReference>
<evidence type="ECO:0000313" key="2">
    <source>
        <dbReference type="EMBL" id="MBW7571484.1"/>
    </source>
</evidence>
<dbReference type="InterPro" id="IPR050246">
    <property type="entry name" value="Class_II_FBP_aldolase"/>
</dbReference>
<evidence type="ECO:0000313" key="3">
    <source>
        <dbReference type="Proteomes" id="UP000719942"/>
    </source>
</evidence>
<dbReference type="PIRSF" id="PIRSF001359">
    <property type="entry name" value="F_bP_aldolase_II"/>
    <property type="match status" value="1"/>
</dbReference>
<dbReference type="EMBL" id="JAGFNZ010000001">
    <property type="protein sequence ID" value="MBW7571484.1"/>
    <property type="molecule type" value="Genomic_DNA"/>
</dbReference>
<dbReference type="InterPro" id="IPR000771">
    <property type="entry name" value="FBA_II"/>
</dbReference>
<sequence>MLANLKDVLADAKARKYAVGAFNGTTLESVRAIIAAAEELGCPVILQHAQSHDNIIDMHEIAPLMLHYAKRASVPVAVHLDHGSSYERCVQAIRLGFTSVMYDASGKDFDTNVAQTAEIVKIAHASGVSVEAELGHVFTSKVVVGEGTTADSADDYNNLDDIYTDPDMARRFVDATGVDCLAVAFGTVHGVYLTEPRLDLDRVSKIRDAAGIPLVMHGGSGVSDADYRVAIQNGICKINYYTYMNKAGGEAVKQYLTADHAALFFDAISLCATSAMKADVLRAMRVFAGK</sequence>
<gene>
    <name evidence="2" type="ORF">J5W02_01545</name>
</gene>
<comment type="cofactor">
    <cofactor evidence="1">
        <name>Zn(2+)</name>
        <dbReference type="ChEBI" id="CHEBI:29105"/>
    </cofactor>
</comment>
<comment type="caution">
    <text evidence="2">The sequence shown here is derived from an EMBL/GenBank/DDBJ whole genome shotgun (WGS) entry which is preliminary data.</text>
</comment>
<dbReference type="PANTHER" id="PTHR30304">
    <property type="entry name" value="D-TAGATOSE-1,6-BISPHOSPHATE ALDOLASE"/>
    <property type="match status" value="1"/>
</dbReference>
<name>A0ABS7DK44_9FIRM</name>
<dbReference type="InterPro" id="IPR013785">
    <property type="entry name" value="Aldolase_TIM"/>
</dbReference>
<dbReference type="Proteomes" id="UP000719942">
    <property type="component" value="Unassembled WGS sequence"/>
</dbReference>
<dbReference type="CDD" id="cd00947">
    <property type="entry name" value="TBP_aldolase_IIB"/>
    <property type="match status" value="1"/>
</dbReference>
<organism evidence="2 3">
    <name type="scientific">Caproiciproducens faecalis</name>
    <dbReference type="NCBI Taxonomy" id="2820301"/>
    <lineage>
        <taxon>Bacteria</taxon>
        <taxon>Bacillati</taxon>
        <taxon>Bacillota</taxon>
        <taxon>Clostridia</taxon>
        <taxon>Eubacteriales</taxon>
        <taxon>Acutalibacteraceae</taxon>
        <taxon>Caproiciproducens</taxon>
    </lineage>
</organism>
<dbReference type="NCBIfam" id="TIGR00167">
    <property type="entry name" value="cbbA"/>
    <property type="match status" value="1"/>
</dbReference>
<dbReference type="PANTHER" id="PTHR30304:SF0">
    <property type="entry name" value="D-TAGATOSE-1,6-BISPHOSPHATE ALDOLASE SUBUNIT GATY-RELATED"/>
    <property type="match status" value="1"/>
</dbReference>
<keyword evidence="3" id="KW-1185">Reference proteome</keyword>
<accession>A0ABS7DK44</accession>
<evidence type="ECO:0000256" key="1">
    <source>
        <dbReference type="ARBA" id="ARBA00001947"/>
    </source>
</evidence>